<evidence type="ECO:0000313" key="6">
    <source>
        <dbReference type="EMBL" id="CAB4983074.1"/>
    </source>
</evidence>
<dbReference type="Gene3D" id="1.10.10.10">
    <property type="entry name" value="Winged helix-like DNA-binding domain superfamily/Winged helix DNA-binding domain"/>
    <property type="match status" value="2"/>
</dbReference>
<name>A0A6J6TEQ4_9ZZZZ</name>
<protein>
    <submittedName>
        <fullName evidence="2">Unannotated protein</fullName>
    </submittedName>
</protein>
<dbReference type="EMBL" id="CAESGF010000051">
    <property type="protein sequence ID" value="CAB4365816.1"/>
    <property type="molecule type" value="Genomic_DNA"/>
</dbReference>
<accession>A0A6J6TEQ4</accession>
<evidence type="ECO:0000313" key="4">
    <source>
        <dbReference type="EMBL" id="CAB4849351.1"/>
    </source>
</evidence>
<dbReference type="EMBL" id="CAEZYF010000033">
    <property type="protein sequence ID" value="CAB4745911.1"/>
    <property type="molecule type" value="Genomic_DNA"/>
</dbReference>
<dbReference type="HAMAP" id="MF_01584">
    <property type="entry name" value="UPF0502"/>
    <property type="match status" value="1"/>
</dbReference>
<dbReference type="InterPro" id="IPR036390">
    <property type="entry name" value="WH_DNA-bd_sf"/>
</dbReference>
<evidence type="ECO:0000313" key="1">
    <source>
        <dbReference type="EMBL" id="CAB4365816.1"/>
    </source>
</evidence>
<dbReference type="EMBL" id="CAFBOL010000017">
    <property type="protein sequence ID" value="CAB4983074.1"/>
    <property type="molecule type" value="Genomic_DNA"/>
</dbReference>
<evidence type="ECO:0000313" key="2">
    <source>
        <dbReference type="EMBL" id="CAB4745911.1"/>
    </source>
</evidence>
<dbReference type="EMBL" id="CAFBIY010000037">
    <property type="protein sequence ID" value="CAB4849351.1"/>
    <property type="molecule type" value="Genomic_DNA"/>
</dbReference>
<dbReference type="Pfam" id="PF04337">
    <property type="entry name" value="DUF480"/>
    <property type="match status" value="1"/>
</dbReference>
<dbReference type="EMBL" id="CAFAAV010000194">
    <property type="protein sequence ID" value="CAB4831529.1"/>
    <property type="molecule type" value="Genomic_DNA"/>
</dbReference>
<dbReference type="EMBL" id="CAFBMT010000001">
    <property type="protein sequence ID" value="CAB4909189.1"/>
    <property type="molecule type" value="Genomic_DNA"/>
</dbReference>
<evidence type="ECO:0000313" key="5">
    <source>
        <dbReference type="EMBL" id="CAB4909189.1"/>
    </source>
</evidence>
<organism evidence="2">
    <name type="scientific">freshwater metagenome</name>
    <dbReference type="NCBI Taxonomy" id="449393"/>
    <lineage>
        <taxon>unclassified sequences</taxon>
        <taxon>metagenomes</taxon>
        <taxon>ecological metagenomes</taxon>
    </lineage>
</organism>
<proteinExistence type="inferred from homology"/>
<dbReference type="InterPro" id="IPR007432">
    <property type="entry name" value="DUF480"/>
</dbReference>
<dbReference type="PANTHER" id="PTHR38768">
    <property type="entry name" value="UPF0502 PROTEIN YCEH"/>
    <property type="match status" value="1"/>
</dbReference>
<sequence length="222" mass="24227">MLTVIEARVLGCLLEKERTVPDQYPLTLNTLVLACNQTTSREPVMHLADHEVEAVLLGLKSQTLVRYVHPAHGRSVTRYRQVADEAWGIDAPSAALLAVLLLRGPQTSAELATRTERMHVFASPAQMETTLAELVSAGMVQALGRQPGQREHRWQQLLAEEVVAAGHEDGSVPAPPPVMRTTGVTVTDSDRIADLERRMVRLETELAGLLTGTDAPESSMPE</sequence>
<evidence type="ECO:0000313" key="3">
    <source>
        <dbReference type="EMBL" id="CAB4831529.1"/>
    </source>
</evidence>
<reference evidence="2" key="1">
    <citation type="submission" date="2020-05" db="EMBL/GenBank/DDBJ databases">
        <authorList>
            <person name="Chiriac C."/>
            <person name="Salcher M."/>
            <person name="Ghai R."/>
            <person name="Kavagutti S V."/>
        </authorList>
    </citation>
    <scope>NUCLEOTIDE SEQUENCE</scope>
</reference>
<gene>
    <name evidence="2" type="ORF">UFOPK2656_03225</name>
    <name evidence="3" type="ORF">UFOPK3099_02138</name>
    <name evidence="4" type="ORF">UFOPK3267_00904</name>
    <name evidence="5" type="ORF">UFOPK3651_00037</name>
    <name evidence="6" type="ORF">UFOPK3931_00928</name>
    <name evidence="1" type="ORF">UFOPK4189_03559</name>
</gene>
<dbReference type="AlphaFoldDB" id="A0A6J6TEQ4"/>
<dbReference type="PANTHER" id="PTHR38768:SF1">
    <property type="entry name" value="UPF0502 PROTEIN YCEH"/>
    <property type="match status" value="1"/>
</dbReference>
<dbReference type="InterPro" id="IPR036388">
    <property type="entry name" value="WH-like_DNA-bd_sf"/>
</dbReference>
<dbReference type="SUPFAM" id="SSF46785">
    <property type="entry name" value="Winged helix' DNA-binding domain"/>
    <property type="match status" value="2"/>
</dbReference>